<proteinExistence type="predicted"/>
<dbReference type="EMBL" id="VUNQ01000063">
    <property type="protein sequence ID" value="MSU03284.1"/>
    <property type="molecule type" value="Genomic_DNA"/>
</dbReference>
<accession>A0A6N7Y335</accession>
<feature type="transmembrane region" description="Helical" evidence="1">
    <location>
        <begin position="40"/>
        <end position="58"/>
    </location>
</feature>
<dbReference type="AlphaFoldDB" id="A0A6N7Y335"/>
<sequence>MNNLENLKDYIDNNMKSIRITDNTKRNIQYKIRKNKHNRLKPAAVIILPIMILSLLAFNEQISYAAQKLFSYLPGINKIFYNDGENKVYGLLGSVEVSDKEKYIKVNAAYNEDKTVTLTMEGNVTIEKEIERYITIVDEENNKAKLKSSDIIINLDDYQWSARCTYEFRKVTNNFNIIYDKFNIPVIMTELPEIPLENHNYISIKNINADIAVVTGYVENKLEVNILSQSSDEVKSISFPLKEIYLLDSKGNKFYSIDNNNENILYFDKKLENGIKLVIPHIFITDNDVRSNVSISKYDSLPVKFSLGDNELVINNAEWDEYNEKFNYRTPENSNYRMEEKAQKINLAISKSLVGTNELKLQNISADVNKDQLNEYMVEDVRVIWDDPYRDADSQISEEEDIKIILSNIKNIQDKVDITFYAPVYSTCDKVIIPLRP</sequence>
<keyword evidence="1" id="KW-1133">Transmembrane helix</keyword>
<dbReference type="Proteomes" id="UP000469523">
    <property type="component" value="Unassembled WGS sequence"/>
</dbReference>
<name>A0A6N7Y335_9FIRM</name>
<evidence type="ECO:0000313" key="3">
    <source>
        <dbReference type="Proteomes" id="UP000469523"/>
    </source>
</evidence>
<gene>
    <name evidence="2" type="ORF">FYJ83_17635</name>
</gene>
<keyword evidence="3" id="KW-1185">Reference proteome</keyword>
<reference evidence="2 3" key="1">
    <citation type="submission" date="2019-09" db="EMBL/GenBank/DDBJ databases">
        <title>In-depth cultivation of the pig gut microbiome towards novel bacterial diversity and tailored functional studies.</title>
        <authorList>
            <person name="Wylensek D."/>
            <person name="Hitch T.C.A."/>
            <person name="Clavel T."/>
        </authorList>
    </citation>
    <scope>NUCLEOTIDE SEQUENCE [LARGE SCALE GENOMIC DNA]</scope>
    <source>
        <strain evidence="2 3">WCA3-693-APC-4?</strain>
    </source>
</reference>
<dbReference type="RefSeq" id="WP_154442846.1">
    <property type="nucleotide sequence ID" value="NZ_JAHLPJ010000001.1"/>
</dbReference>
<keyword evidence="1" id="KW-0472">Membrane</keyword>
<evidence type="ECO:0008006" key="4">
    <source>
        <dbReference type="Google" id="ProtNLM"/>
    </source>
</evidence>
<protein>
    <recommendedName>
        <fullName evidence="4">DUF4179 domain-containing protein</fullName>
    </recommendedName>
</protein>
<organism evidence="2 3">
    <name type="scientific">Tissierella pigra</name>
    <dbReference type="NCBI Taxonomy" id="2607614"/>
    <lineage>
        <taxon>Bacteria</taxon>
        <taxon>Bacillati</taxon>
        <taxon>Bacillota</taxon>
        <taxon>Tissierellia</taxon>
        <taxon>Tissierellales</taxon>
        <taxon>Tissierellaceae</taxon>
        <taxon>Tissierella</taxon>
    </lineage>
</organism>
<evidence type="ECO:0000313" key="2">
    <source>
        <dbReference type="EMBL" id="MSU03284.1"/>
    </source>
</evidence>
<comment type="caution">
    <text evidence="2">The sequence shown here is derived from an EMBL/GenBank/DDBJ whole genome shotgun (WGS) entry which is preliminary data.</text>
</comment>
<keyword evidence="1" id="KW-0812">Transmembrane</keyword>
<evidence type="ECO:0000256" key="1">
    <source>
        <dbReference type="SAM" id="Phobius"/>
    </source>
</evidence>